<organism evidence="5 6">
    <name type="scientific">Paracidovorax valerianellae</name>
    <dbReference type="NCBI Taxonomy" id="187868"/>
    <lineage>
        <taxon>Bacteria</taxon>
        <taxon>Pseudomonadati</taxon>
        <taxon>Pseudomonadota</taxon>
        <taxon>Betaproteobacteria</taxon>
        <taxon>Burkholderiales</taxon>
        <taxon>Comamonadaceae</taxon>
        <taxon>Paracidovorax</taxon>
    </lineage>
</organism>
<dbReference type="InterPro" id="IPR004090">
    <property type="entry name" value="Chemotax_Me-accpt_rcpt"/>
</dbReference>
<keyword evidence="1" id="KW-0807">Transducer</keyword>
<evidence type="ECO:0000259" key="3">
    <source>
        <dbReference type="PROSITE" id="PS50112"/>
    </source>
</evidence>
<dbReference type="GO" id="GO:0006935">
    <property type="term" value="P:chemotaxis"/>
    <property type="evidence" value="ECO:0007669"/>
    <property type="project" value="InterPro"/>
</dbReference>
<feature type="domain" description="PAC" evidence="4">
    <location>
        <begin position="334"/>
        <end position="386"/>
    </location>
</feature>
<dbReference type="SUPFAM" id="SSF55785">
    <property type="entry name" value="PYP-like sensor domain (PAS domain)"/>
    <property type="match status" value="3"/>
</dbReference>
<dbReference type="PANTHER" id="PTHR24422">
    <property type="entry name" value="CHEMOTAXIS PROTEIN METHYLTRANSFERASE"/>
    <property type="match status" value="1"/>
</dbReference>
<name>A0A1G6ZIX9_9BURK</name>
<accession>A0A1G6ZIX9</accession>
<dbReference type="GO" id="GO:0007165">
    <property type="term" value="P:signal transduction"/>
    <property type="evidence" value="ECO:0007669"/>
    <property type="project" value="UniProtKB-KW"/>
</dbReference>
<dbReference type="InterPro" id="IPR001610">
    <property type="entry name" value="PAC"/>
</dbReference>
<dbReference type="PROSITE" id="PS50111">
    <property type="entry name" value="CHEMOTAXIS_TRANSDUC_2"/>
    <property type="match status" value="1"/>
</dbReference>
<proteinExistence type="predicted"/>
<dbReference type="PROSITE" id="PS50113">
    <property type="entry name" value="PAC"/>
    <property type="match status" value="3"/>
</dbReference>
<dbReference type="InterPro" id="IPR013655">
    <property type="entry name" value="PAS_fold_3"/>
</dbReference>
<dbReference type="GO" id="GO:0004888">
    <property type="term" value="F:transmembrane signaling receptor activity"/>
    <property type="evidence" value="ECO:0007669"/>
    <property type="project" value="InterPro"/>
</dbReference>
<dbReference type="SMART" id="SM00091">
    <property type="entry name" value="PAS"/>
    <property type="match status" value="3"/>
</dbReference>
<dbReference type="OrthoDB" id="9765776at2"/>
<dbReference type="InterPro" id="IPR013656">
    <property type="entry name" value="PAS_4"/>
</dbReference>
<evidence type="ECO:0000313" key="5">
    <source>
        <dbReference type="EMBL" id="SDE01506.1"/>
    </source>
</evidence>
<dbReference type="SUPFAM" id="SSF58104">
    <property type="entry name" value="Methyl-accepting chemotaxis protein (MCP) signaling domain"/>
    <property type="match status" value="1"/>
</dbReference>
<dbReference type="NCBIfam" id="TIGR00229">
    <property type="entry name" value="sensory_box"/>
    <property type="match status" value="3"/>
</dbReference>
<dbReference type="InterPro" id="IPR004089">
    <property type="entry name" value="MCPsignal_dom"/>
</dbReference>
<dbReference type="InterPro" id="IPR000014">
    <property type="entry name" value="PAS"/>
</dbReference>
<reference evidence="5 6" key="1">
    <citation type="submission" date="2016-10" db="EMBL/GenBank/DDBJ databases">
        <authorList>
            <person name="de Groot N.N."/>
        </authorList>
    </citation>
    <scope>NUCLEOTIDE SEQUENCE [LARGE SCALE GENOMIC DNA]</scope>
    <source>
        <strain evidence="5 6">DSM 16619</strain>
    </source>
</reference>
<feature type="domain" description="PAS" evidence="3">
    <location>
        <begin position="153"/>
        <end position="183"/>
    </location>
</feature>
<dbReference type="SMART" id="SM00283">
    <property type="entry name" value="MA"/>
    <property type="match status" value="1"/>
</dbReference>
<dbReference type="Pfam" id="PF00015">
    <property type="entry name" value="MCPsignal"/>
    <property type="match status" value="1"/>
</dbReference>
<evidence type="ECO:0000313" key="6">
    <source>
        <dbReference type="Proteomes" id="UP000198781"/>
    </source>
</evidence>
<feature type="domain" description="Methyl-accepting transducer" evidence="2">
    <location>
        <begin position="379"/>
        <end position="576"/>
    </location>
</feature>
<dbReference type="PROSITE" id="PS50112">
    <property type="entry name" value="PAS"/>
    <property type="match status" value="3"/>
</dbReference>
<sequence>MNASLVPLAASEFERARTTGLLAALERVQCTIEFDLDGRVQHANPLFLDRMGYTLEEIVGQHHRIFCPPELAASAAYRTMWERLAAGEVVEDVFLRLTKQAEPVWLQASYNPIFDSAGRPVGVVKLATDVTHARNSQADFEGKIAAVNRVQALIEFDLSGKVLHANGNFLKVFGYTEDEIVGQHHSLFCAPEVVRSAEYARLWERLGRGEVDAGRYRRVAKDGADVWIQASYNPVLDSSGKPYKVVKFATDITEETRQAAETKGKLDAIGLSQAVVEFSVDGSILTANPNFLRTMGYTLDEIRGKHHSMFCDPAFVKTQVYRDFWADLGEGKFQSARYRRIGKHDAGIWIQATYNPILDPDGRVYKVVKFAVNVTEQVEREEAVAQKVKDIGAVLHEISASIEHVARSSERSAALATQTQREAGEGNQLLARSREAIAAIEQSSTDIRDIVATIGEISGQTHLLAFNAAIEAARAGPHGIGFSVVADEVRKLAEKSALAAQEISKLVGSSVSRVAEGGRLSEDVSAAFNRILSAVDSTTQSISDIRNAMLEQETSTQNVVALLDKLQDASSGRKTA</sequence>
<dbReference type="InterPro" id="IPR035965">
    <property type="entry name" value="PAS-like_dom_sf"/>
</dbReference>
<dbReference type="SMART" id="SM00086">
    <property type="entry name" value="PAC"/>
    <property type="match status" value="3"/>
</dbReference>
<dbReference type="Pfam" id="PF08447">
    <property type="entry name" value="PAS_3"/>
    <property type="match status" value="2"/>
</dbReference>
<evidence type="ECO:0000259" key="2">
    <source>
        <dbReference type="PROSITE" id="PS50111"/>
    </source>
</evidence>
<feature type="domain" description="PAC" evidence="4">
    <location>
        <begin position="212"/>
        <end position="264"/>
    </location>
</feature>
<dbReference type="GO" id="GO:0016020">
    <property type="term" value="C:membrane"/>
    <property type="evidence" value="ECO:0007669"/>
    <property type="project" value="InterPro"/>
</dbReference>
<feature type="domain" description="PAS" evidence="3">
    <location>
        <begin position="35"/>
        <end position="61"/>
    </location>
</feature>
<protein>
    <submittedName>
        <fullName evidence="5">Methyl-accepting chemotaxis sensory transducer with Pas/Pac sensor</fullName>
    </submittedName>
</protein>
<dbReference type="Pfam" id="PF08448">
    <property type="entry name" value="PAS_4"/>
    <property type="match status" value="1"/>
</dbReference>
<dbReference type="InterPro" id="IPR000700">
    <property type="entry name" value="PAS-assoc_C"/>
</dbReference>
<dbReference type="AlphaFoldDB" id="A0A1G6ZIX9"/>
<evidence type="ECO:0000259" key="4">
    <source>
        <dbReference type="PROSITE" id="PS50113"/>
    </source>
</evidence>
<dbReference type="CDD" id="cd00130">
    <property type="entry name" value="PAS"/>
    <property type="match status" value="3"/>
</dbReference>
<dbReference type="PANTHER" id="PTHR24422:SF10">
    <property type="entry name" value="CHEMOTAXIS PROTEIN METHYLTRANSFERASE 2"/>
    <property type="match status" value="1"/>
</dbReference>
<feature type="domain" description="PAS" evidence="3">
    <location>
        <begin position="258"/>
        <end position="305"/>
    </location>
</feature>
<dbReference type="Gene3D" id="1.10.287.950">
    <property type="entry name" value="Methyl-accepting chemotaxis protein"/>
    <property type="match status" value="1"/>
</dbReference>
<dbReference type="Gene3D" id="3.30.450.20">
    <property type="entry name" value="PAS domain"/>
    <property type="match status" value="3"/>
</dbReference>
<dbReference type="RefSeq" id="WP_092744864.1">
    <property type="nucleotide sequence ID" value="NZ_FMZC01000011.1"/>
</dbReference>
<dbReference type="EMBL" id="FMZC01000011">
    <property type="protein sequence ID" value="SDE01506.1"/>
    <property type="molecule type" value="Genomic_DNA"/>
</dbReference>
<evidence type="ECO:0000256" key="1">
    <source>
        <dbReference type="PROSITE-ProRule" id="PRU00284"/>
    </source>
</evidence>
<dbReference type="InterPro" id="IPR050903">
    <property type="entry name" value="Bact_Chemotaxis_MeTrfase"/>
</dbReference>
<feature type="domain" description="PAC" evidence="4">
    <location>
        <begin position="88"/>
        <end position="142"/>
    </location>
</feature>
<dbReference type="Proteomes" id="UP000198781">
    <property type="component" value="Unassembled WGS sequence"/>
</dbReference>
<dbReference type="STRING" id="187868.SAMN05192589_11186"/>
<keyword evidence="6" id="KW-1185">Reference proteome</keyword>
<gene>
    <name evidence="5" type="ORF">SAMN05192589_11186</name>
</gene>
<dbReference type="PRINTS" id="PR00260">
    <property type="entry name" value="CHEMTRNSDUCR"/>
</dbReference>